<comment type="caution">
    <text evidence="2">The sequence shown here is derived from an EMBL/GenBank/DDBJ whole genome shotgun (WGS) entry which is preliminary data.</text>
</comment>
<name>A0AA39T7J5_ACESA</name>
<keyword evidence="3" id="KW-1185">Reference proteome</keyword>
<gene>
    <name evidence="2" type="ORF">LWI29_005527</name>
</gene>
<dbReference type="PANTHER" id="PTHR45125:SF51">
    <property type="entry name" value="F21J9.4-RELATED"/>
    <property type="match status" value="1"/>
</dbReference>
<evidence type="ECO:0000259" key="1">
    <source>
        <dbReference type="Pfam" id="PF14303"/>
    </source>
</evidence>
<protein>
    <recommendedName>
        <fullName evidence="1">No apical meristem-associated C-terminal domain-containing protein</fullName>
    </recommendedName>
</protein>
<evidence type="ECO:0000313" key="2">
    <source>
        <dbReference type="EMBL" id="KAK0603488.1"/>
    </source>
</evidence>
<reference evidence="2" key="1">
    <citation type="journal article" date="2022" name="Plant J.">
        <title>Strategies of tolerance reflected in two North American maple genomes.</title>
        <authorList>
            <person name="McEvoy S.L."/>
            <person name="Sezen U.U."/>
            <person name="Trouern-Trend A."/>
            <person name="McMahon S.M."/>
            <person name="Schaberg P.G."/>
            <person name="Yang J."/>
            <person name="Wegrzyn J.L."/>
            <person name="Swenson N.G."/>
        </authorList>
    </citation>
    <scope>NUCLEOTIDE SEQUENCE</scope>
    <source>
        <strain evidence="2">NS2018</strain>
    </source>
</reference>
<dbReference type="Pfam" id="PF14303">
    <property type="entry name" value="NAM-associated"/>
    <property type="match status" value="1"/>
</dbReference>
<proteinExistence type="predicted"/>
<sequence length="276" mass="32142">MDHNDDYFSNLINSQYSIIDQHDEYSLQSTIPGEDNPIQNIPTKKRVKRQGKYRIEEDLLLVSAWLNTSMDPVQGTLQKNTSFWSRINAYYHENKGMIISDRDQNGLEHRWSAIQIAVNKFCGFYKQIEGRHQSGLTQNDKVLQAMKMFHEIQGTTFQFLHCWNELRHAPKWITESSMKKSKNSKTASLATSSPTIPDTKILGEAEVDNVEVMARPIGRKAAKERLKKDKDKQVVSNITPVTLFIEEMKEERKEKAKNRAEFYSQIYIQEQERIKI</sequence>
<dbReference type="AlphaFoldDB" id="A0AA39T7J5"/>
<accession>A0AA39T7J5</accession>
<evidence type="ECO:0000313" key="3">
    <source>
        <dbReference type="Proteomes" id="UP001168877"/>
    </source>
</evidence>
<organism evidence="2 3">
    <name type="scientific">Acer saccharum</name>
    <name type="common">Sugar maple</name>
    <dbReference type="NCBI Taxonomy" id="4024"/>
    <lineage>
        <taxon>Eukaryota</taxon>
        <taxon>Viridiplantae</taxon>
        <taxon>Streptophyta</taxon>
        <taxon>Embryophyta</taxon>
        <taxon>Tracheophyta</taxon>
        <taxon>Spermatophyta</taxon>
        <taxon>Magnoliopsida</taxon>
        <taxon>eudicotyledons</taxon>
        <taxon>Gunneridae</taxon>
        <taxon>Pentapetalae</taxon>
        <taxon>rosids</taxon>
        <taxon>malvids</taxon>
        <taxon>Sapindales</taxon>
        <taxon>Sapindaceae</taxon>
        <taxon>Hippocastanoideae</taxon>
        <taxon>Acereae</taxon>
        <taxon>Acer</taxon>
    </lineage>
</organism>
<dbReference type="InterPro" id="IPR029466">
    <property type="entry name" value="NAM-associated_C"/>
</dbReference>
<feature type="domain" description="No apical meristem-associated C-terminal" evidence="1">
    <location>
        <begin position="156"/>
        <end position="262"/>
    </location>
</feature>
<reference evidence="2" key="2">
    <citation type="submission" date="2023-06" db="EMBL/GenBank/DDBJ databases">
        <authorList>
            <person name="Swenson N.G."/>
            <person name="Wegrzyn J.L."/>
            <person name="Mcevoy S.L."/>
        </authorList>
    </citation>
    <scope>NUCLEOTIDE SEQUENCE</scope>
    <source>
        <strain evidence="2">NS2018</strain>
        <tissue evidence="2">Leaf</tissue>
    </source>
</reference>
<dbReference type="PANTHER" id="PTHR45125">
    <property type="entry name" value="F21J9.4-RELATED"/>
    <property type="match status" value="1"/>
</dbReference>
<dbReference type="Proteomes" id="UP001168877">
    <property type="component" value="Unassembled WGS sequence"/>
</dbReference>
<dbReference type="EMBL" id="JAUESC010000002">
    <property type="protein sequence ID" value="KAK0603488.1"/>
    <property type="molecule type" value="Genomic_DNA"/>
</dbReference>